<evidence type="ECO:0000259" key="4">
    <source>
        <dbReference type="PROSITE" id="PS51891"/>
    </source>
</evidence>
<dbReference type="Pfam" id="PF04828">
    <property type="entry name" value="GFA"/>
    <property type="match status" value="1"/>
</dbReference>
<evidence type="ECO:0000256" key="1">
    <source>
        <dbReference type="ARBA" id="ARBA00005495"/>
    </source>
</evidence>
<feature type="domain" description="CENP-V/GFA" evidence="4">
    <location>
        <begin position="3"/>
        <end position="115"/>
    </location>
</feature>
<comment type="caution">
    <text evidence="5">The sequence shown here is derived from an EMBL/GenBank/DDBJ whole genome shotgun (WGS) entry which is preliminary data.</text>
</comment>
<dbReference type="InterPro" id="IPR011057">
    <property type="entry name" value="Mss4-like_sf"/>
</dbReference>
<organism evidence="5 6">
    <name type="scientific">Paracoccus methylarcula</name>
    <dbReference type="NCBI Taxonomy" id="72022"/>
    <lineage>
        <taxon>Bacteria</taxon>
        <taxon>Pseudomonadati</taxon>
        <taxon>Pseudomonadota</taxon>
        <taxon>Alphaproteobacteria</taxon>
        <taxon>Rhodobacterales</taxon>
        <taxon>Paracoccaceae</taxon>
        <taxon>Paracoccus</taxon>
    </lineage>
</organism>
<evidence type="ECO:0000256" key="2">
    <source>
        <dbReference type="ARBA" id="ARBA00022723"/>
    </source>
</evidence>
<reference evidence="5" key="1">
    <citation type="submission" date="2018-05" db="EMBL/GenBank/DDBJ databases">
        <title>Reclassification of Methylarcula marina and Methylarcula terricola as Paracoccus methylarcula sp.nov., comb.nov. and Paracoccus terricola comb.nov.</title>
        <authorList>
            <person name="Shmareva M.N."/>
            <person name="Doronina N.V."/>
            <person name="Vasilenko O.V."/>
            <person name="Tarlachkov S.V."/>
            <person name="Trotsenko Y.A."/>
        </authorList>
    </citation>
    <scope>NUCLEOTIDE SEQUENCE [LARGE SCALE GENOMIC DNA]</scope>
    <source>
        <strain evidence="5">VKM B-2159</strain>
    </source>
</reference>
<dbReference type="Gene3D" id="2.170.150.70">
    <property type="match status" value="1"/>
</dbReference>
<name>A0A422QU90_9RHOB</name>
<dbReference type="EMBL" id="PXNQ02000011">
    <property type="protein sequence ID" value="RNF33362.1"/>
    <property type="molecule type" value="Genomic_DNA"/>
</dbReference>
<proteinExistence type="inferred from homology"/>
<dbReference type="SUPFAM" id="SSF51316">
    <property type="entry name" value="Mss4-like"/>
    <property type="match status" value="1"/>
</dbReference>
<keyword evidence="3" id="KW-0862">Zinc</keyword>
<evidence type="ECO:0000313" key="6">
    <source>
        <dbReference type="Proteomes" id="UP000238137"/>
    </source>
</evidence>
<dbReference type="OrthoDB" id="9807246at2"/>
<dbReference type="RefSeq" id="WP_106692433.1">
    <property type="nucleotide sequence ID" value="NZ_PXNQ02000011.1"/>
</dbReference>
<keyword evidence="2" id="KW-0479">Metal-binding</keyword>
<dbReference type="InterPro" id="IPR006913">
    <property type="entry name" value="CENP-V/GFA"/>
</dbReference>
<comment type="similarity">
    <text evidence="1">Belongs to the Gfa family.</text>
</comment>
<evidence type="ECO:0000256" key="3">
    <source>
        <dbReference type="ARBA" id="ARBA00022833"/>
    </source>
</evidence>
<keyword evidence="6" id="KW-1185">Reference proteome</keyword>
<dbReference type="AlphaFoldDB" id="A0A422QU90"/>
<dbReference type="Proteomes" id="UP000238137">
    <property type="component" value="Unassembled WGS sequence"/>
</dbReference>
<dbReference type="GO" id="GO:0046872">
    <property type="term" value="F:metal ion binding"/>
    <property type="evidence" value="ECO:0007669"/>
    <property type="project" value="UniProtKB-KW"/>
</dbReference>
<dbReference type="GO" id="GO:0016846">
    <property type="term" value="F:carbon-sulfur lyase activity"/>
    <property type="evidence" value="ECO:0007669"/>
    <property type="project" value="InterPro"/>
</dbReference>
<dbReference type="PROSITE" id="PS51891">
    <property type="entry name" value="CENP_V_GFA"/>
    <property type="match status" value="1"/>
</dbReference>
<dbReference type="PANTHER" id="PTHR28620">
    <property type="entry name" value="CENTROMERE PROTEIN V"/>
    <property type="match status" value="1"/>
</dbReference>
<dbReference type="PANTHER" id="PTHR28620:SF1">
    <property type="entry name" value="CENP-V_GFA DOMAIN-CONTAINING PROTEIN"/>
    <property type="match status" value="1"/>
</dbReference>
<sequence length="115" mass="12617">MTYQGSCHCGAVEFSVEGDLPSEVMECNCSHCRRKGFLLTFVPAGQFTLISGAEKLSGYRFNAHVIEHRFCAVCGTQPFAEGEQNGQPVRAINIRCVAEADLDRIKRMPVDGASF</sequence>
<dbReference type="InterPro" id="IPR052355">
    <property type="entry name" value="CENP-V-like"/>
</dbReference>
<protein>
    <submittedName>
        <fullName evidence="5">GFA family protein</fullName>
    </submittedName>
</protein>
<evidence type="ECO:0000313" key="5">
    <source>
        <dbReference type="EMBL" id="RNF33362.1"/>
    </source>
</evidence>
<accession>A0A422QU90</accession>
<gene>
    <name evidence="5" type="ORF">A7A09_016485</name>
</gene>